<keyword evidence="7" id="KW-0378">Hydrolase</keyword>
<dbReference type="CDD" id="cd06145">
    <property type="entry name" value="REX1_like"/>
    <property type="match status" value="1"/>
</dbReference>
<keyword evidence="6" id="KW-0540">Nuclease</keyword>
<evidence type="ECO:0000256" key="11">
    <source>
        <dbReference type="ARBA" id="ARBA00039985"/>
    </source>
</evidence>
<evidence type="ECO:0000313" key="14">
    <source>
        <dbReference type="EMBL" id="PLB38531.1"/>
    </source>
</evidence>
<reference evidence="14 15" key="1">
    <citation type="submission" date="2017-12" db="EMBL/GenBank/DDBJ databases">
        <authorList>
            <consortium name="DOE Joint Genome Institute"/>
            <person name="Haridas S."/>
            <person name="Kjaerbolling I."/>
            <person name="Vesth T.C."/>
            <person name="Frisvad J.C."/>
            <person name="Nybo J.L."/>
            <person name="Theobald S."/>
            <person name="Kuo A."/>
            <person name="Bowyer P."/>
            <person name="Matsuda Y."/>
            <person name="Mondo S."/>
            <person name="Lyhne E.K."/>
            <person name="Kogle M.E."/>
            <person name="Clum A."/>
            <person name="Lipzen A."/>
            <person name="Salamov A."/>
            <person name="Ngan C.Y."/>
            <person name="Daum C."/>
            <person name="Chiniquy J."/>
            <person name="Barry K."/>
            <person name="LaButti K."/>
            <person name="Simmons B.A."/>
            <person name="Magnuson J.K."/>
            <person name="Mortensen U.H."/>
            <person name="Larsen T.O."/>
            <person name="Grigoriev I.V."/>
            <person name="Baker S.E."/>
            <person name="Andersen M.R."/>
            <person name="Nordberg H.P."/>
            <person name="Cantor M.N."/>
            <person name="Hua S.X."/>
        </authorList>
    </citation>
    <scope>NUCLEOTIDE SEQUENCE [LARGE SCALE GENOMIC DNA]</scope>
    <source>
        <strain evidence="14 15">CBS 102.13</strain>
    </source>
</reference>
<keyword evidence="4" id="KW-0963">Cytoplasm</keyword>
<sequence>MFATLGLFQEVPCPEGSQCSLLTCMFSHKGVDTPFDEPSAADDSQLVQNDETAAEVPARKKPKLDARVTQSGGLSQKEQPRHAPKERPSPVPKSESSIPRDTPAVASGNDAKAKSASQGPSKIQSMSRAVTPPPSRPVSTQATAVPSRPEPSESRLPPRRAPRESLNPRMIPKTPATHGVRLSILTKLHGAMAALNNKVAKDKDNTEKHLVLTPNELVIMALDEEEKFARENASVYGNVIKLRIVKLSKMSKEDWAKEVKAHLNERYYKLAPVTPEAKPKVFTTGMTVNEEIALASQLITPLNGLENHGYVTRPPTQEEVEGAKKGVIESKGWEKCDRCGGRFQVFPGRREDGSLTTGGKCTYHPGKPLYPTRKQTDHITGHREAYYSCCNETLGTSSGCTKGNSHVFKVSETKRLASVLQFAETPAQPDKGPQSPVCFDCEMGYTTLGLELIRLTAVSWPEGKPLLDVLVRPIGEVLDLNSRFSGVFPEHYTKAAPYGSTAPSQEESAPLQVVDSPAAARSLLFSLLQPDTPLIGHAIDNDLNASRIIHPTIIDTVLLYPHPRGLPLRTSLKILSKRYLDRDIQTGGNRGHDSREDAVATGDLVRVKAAETWKTLRAKGWRIEGVRLVPPPGVTGSEPVRGLGPGAGHKRGSSG</sequence>
<gene>
    <name evidence="14" type="ORF">BDW47DRAFT_105001</name>
</gene>
<dbReference type="GeneID" id="36519622"/>
<dbReference type="Proteomes" id="UP000234585">
    <property type="component" value="Unassembled WGS sequence"/>
</dbReference>
<evidence type="ECO:0000313" key="15">
    <source>
        <dbReference type="Proteomes" id="UP000234585"/>
    </source>
</evidence>
<evidence type="ECO:0000256" key="3">
    <source>
        <dbReference type="ARBA" id="ARBA00006357"/>
    </source>
</evidence>
<evidence type="ECO:0000256" key="8">
    <source>
        <dbReference type="ARBA" id="ARBA00022839"/>
    </source>
</evidence>
<dbReference type="FunFam" id="3.30.420.10:FF:000109">
    <property type="entry name" value="RNA exonuclease 3"/>
    <property type="match status" value="1"/>
</dbReference>
<dbReference type="PANTHER" id="PTHR12801:SF112">
    <property type="entry name" value="RNA EXONUCLEASE 3"/>
    <property type="match status" value="1"/>
</dbReference>
<organism evidence="14 15">
    <name type="scientific">Aspergillus candidus</name>
    <dbReference type="NCBI Taxonomy" id="41067"/>
    <lineage>
        <taxon>Eukaryota</taxon>
        <taxon>Fungi</taxon>
        <taxon>Dikarya</taxon>
        <taxon>Ascomycota</taxon>
        <taxon>Pezizomycotina</taxon>
        <taxon>Eurotiomycetes</taxon>
        <taxon>Eurotiomycetidae</taxon>
        <taxon>Eurotiales</taxon>
        <taxon>Aspergillaceae</taxon>
        <taxon>Aspergillus</taxon>
        <taxon>Aspergillus subgen. Circumdati</taxon>
    </lineage>
</organism>
<dbReference type="PANTHER" id="PTHR12801">
    <property type="entry name" value="RNA EXONUCLEASE REXO1 / RECO3 FAMILY MEMBER-RELATED"/>
    <property type="match status" value="1"/>
</dbReference>
<evidence type="ECO:0000256" key="2">
    <source>
        <dbReference type="ARBA" id="ARBA00004496"/>
    </source>
</evidence>
<dbReference type="Gene3D" id="3.30.420.10">
    <property type="entry name" value="Ribonuclease H-like superfamily/Ribonuclease H"/>
    <property type="match status" value="1"/>
</dbReference>
<dbReference type="GO" id="GO:0003676">
    <property type="term" value="F:nucleic acid binding"/>
    <property type="evidence" value="ECO:0007669"/>
    <property type="project" value="InterPro"/>
</dbReference>
<dbReference type="SMART" id="SM00479">
    <property type="entry name" value="EXOIII"/>
    <property type="match status" value="1"/>
</dbReference>
<comment type="similarity">
    <text evidence="3">Belongs to the REXO1/REXO3 family.</text>
</comment>
<feature type="domain" description="Exonuclease" evidence="13">
    <location>
        <begin position="435"/>
        <end position="614"/>
    </location>
</feature>
<dbReference type="GO" id="GO:0004527">
    <property type="term" value="F:exonuclease activity"/>
    <property type="evidence" value="ECO:0007669"/>
    <property type="project" value="UniProtKB-KW"/>
</dbReference>
<keyword evidence="9" id="KW-0539">Nucleus</keyword>
<dbReference type="STRING" id="41067.A0A2I2FD13"/>
<keyword evidence="5" id="KW-0698">rRNA processing</keyword>
<dbReference type="GO" id="GO:0005634">
    <property type="term" value="C:nucleus"/>
    <property type="evidence" value="ECO:0007669"/>
    <property type="project" value="UniProtKB-SubCell"/>
</dbReference>
<evidence type="ECO:0000256" key="6">
    <source>
        <dbReference type="ARBA" id="ARBA00022722"/>
    </source>
</evidence>
<dbReference type="RefSeq" id="XP_024672543.1">
    <property type="nucleotide sequence ID" value="XM_024812462.1"/>
</dbReference>
<evidence type="ECO:0000256" key="1">
    <source>
        <dbReference type="ARBA" id="ARBA00004123"/>
    </source>
</evidence>
<dbReference type="GO" id="GO:0006364">
    <property type="term" value="P:rRNA processing"/>
    <property type="evidence" value="ECO:0007669"/>
    <property type="project" value="UniProtKB-KW"/>
</dbReference>
<dbReference type="SUPFAM" id="SSF53098">
    <property type="entry name" value="Ribonuclease H-like"/>
    <property type="match status" value="1"/>
</dbReference>
<evidence type="ECO:0000256" key="9">
    <source>
        <dbReference type="ARBA" id="ARBA00023242"/>
    </source>
</evidence>
<comment type="function">
    <text evidence="10">3' to 5' exoribonuclease required for proper 3' end maturation of MRP RNA and of the U5L snRNA.</text>
</comment>
<dbReference type="AlphaFoldDB" id="A0A2I2FD13"/>
<name>A0A2I2FD13_ASPCN</name>
<feature type="compositionally biased region" description="Polar residues" evidence="12">
    <location>
        <begin position="115"/>
        <end position="128"/>
    </location>
</feature>
<dbReference type="GO" id="GO:0005737">
    <property type="term" value="C:cytoplasm"/>
    <property type="evidence" value="ECO:0007669"/>
    <property type="project" value="UniProtKB-SubCell"/>
</dbReference>
<proteinExistence type="inferred from homology"/>
<keyword evidence="15" id="KW-1185">Reference proteome</keyword>
<dbReference type="InterPro" id="IPR034922">
    <property type="entry name" value="REX1-like_exo"/>
</dbReference>
<dbReference type="InterPro" id="IPR013520">
    <property type="entry name" value="Ribonucl_H"/>
</dbReference>
<feature type="compositionally biased region" description="Polar residues" evidence="12">
    <location>
        <begin position="68"/>
        <end position="77"/>
    </location>
</feature>
<protein>
    <recommendedName>
        <fullName evidence="11">RNA exonuclease 3</fullName>
    </recommendedName>
</protein>
<evidence type="ECO:0000259" key="13">
    <source>
        <dbReference type="SMART" id="SM00479"/>
    </source>
</evidence>
<feature type="region of interest" description="Disordered" evidence="12">
    <location>
        <begin position="632"/>
        <end position="655"/>
    </location>
</feature>
<feature type="region of interest" description="Disordered" evidence="12">
    <location>
        <begin position="35"/>
        <end position="174"/>
    </location>
</feature>
<dbReference type="InterPro" id="IPR047021">
    <property type="entry name" value="REXO1/3/4-like"/>
</dbReference>
<keyword evidence="8 14" id="KW-0269">Exonuclease</keyword>
<comment type="subcellular location">
    <subcellularLocation>
        <location evidence="2">Cytoplasm</location>
    </subcellularLocation>
    <subcellularLocation>
        <location evidence="1">Nucleus</location>
    </subcellularLocation>
</comment>
<evidence type="ECO:0000256" key="10">
    <source>
        <dbReference type="ARBA" id="ARBA00037201"/>
    </source>
</evidence>
<dbReference type="InterPro" id="IPR012337">
    <property type="entry name" value="RNaseH-like_sf"/>
</dbReference>
<dbReference type="OrthoDB" id="3996471at2759"/>
<evidence type="ECO:0000256" key="5">
    <source>
        <dbReference type="ARBA" id="ARBA00022552"/>
    </source>
</evidence>
<accession>A0A2I2FD13</accession>
<evidence type="ECO:0000256" key="7">
    <source>
        <dbReference type="ARBA" id="ARBA00022801"/>
    </source>
</evidence>
<dbReference type="EMBL" id="KZ559135">
    <property type="protein sequence ID" value="PLB38531.1"/>
    <property type="molecule type" value="Genomic_DNA"/>
</dbReference>
<evidence type="ECO:0000256" key="12">
    <source>
        <dbReference type="SAM" id="MobiDB-lite"/>
    </source>
</evidence>
<dbReference type="InterPro" id="IPR036397">
    <property type="entry name" value="RNaseH_sf"/>
</dbReference>
<evidence type="ECO:0000256" key="4">
    <source>
        <dbReference type="ARBA" id="ARBA00022490"/>
    </source>
</evidence>
<feature type="compositionally biased region" description="Basic and acidic residues" evidence="12">
    <location>
        <begin position="78"/>
        <end position="88"/>
    </location>
</feature>